<dbReference type="CDD" id="cd03784">
    <property type="entry name" value="GT1_Gtf-like"/>
    <property type="match status" value="1"/>
</dbReference>
<evidence type="ECO:0000256" key="3">
    <source>
        <dbReference type="RuleBase" id="RU003718"/>
    </source>
</evidence>
<keyword evidence="2 3" id="KW-0808">Transferase</keyword>
<evidence type="ECO:0000256" key="2">
    <source>
        <dbReference type="ARBA" id="ARBA00022679"/>
    </source>
</evidence>
<organism evidence="4">
    <name type="scientific">Medicago truncatula</name>
    <name type="common">Barrel medic</name>
    <name type="synonym">Medicago tribuloides</name>
    <dbReference type="NCBI Taxonomy" id="3880"/>
    <lineage>
        <taxon>Eukaryota</taxon>
        <taxon>Viridiplantae</taxon>
        <taxon>Streptophyta</taxon>
        <taxon>Embryophyta</taxon>
        <taxon>Tracheophyta</taxon>
        <taxon>Spermatophyta</taxon>
        <taxon>Magnoliopsida</taxon>
        <taxon>eudicotyledons</taxon>
        <taxon>Gunneridae</taxon>
        <taxon>Pentapetalae</taxon>
        <taxon>rosids</taxon>
        <taxon>fabids</taxon>
        <taxon>Fabales</taxon>
        <taxon>Fabaceae</taxon>
        <taxon>Papilionoideae</taxon>
        <taxon>50 kb inversion clade</taxon>
        <taxon>NPAAA clade</taxon>
        <taxon>Hologalegina</taxon>
        <taxon>IRL clade</taxon>
        <taxon>Trifolieae</taxon>
        <taxon>Medicago</taxon>
    </lineage>
</organism>
<evidence type="ECO:0000313" key="4">
    <source>
        <dbReference type="EMBL" id="AFK48618.1"/>
    </source>
</evidence>
<comment type="similarity">
    <text evidence="1 3">Belongs to the UDP-glycosyltransferase family.</text>
</comment>
<dbReference type="Gene3D" id="3.40.50.2000">
    <property type="entry name" value="Glycogen Phosphorylase B"/>
    <property type="match status" value="1"/>
</dbReference>
<dbReference type="AlphaFoldDB" id="I3T7X6"/>
<dbReference type="PANTHER" id="PTHR48045:SF26">
    <property type="entry name" value="UDP-GLYCOSYLTRANSFERASE 74E2-LIKE"/>
    <property type="match status" value="1"/>
</dbReference>
<dbReference type="ExpressionAtlas" id="I3T7X6">
    <property type="expression patterns" value="differential"/>
</dbReference>
<dbReference type="FunFam" id="3.40.50.2000:FF:000060">
    <property type="entry name" value="Glycosyltransferase"/>
    <property type="match status" value="1"/>
</dbReference>
<dbReference type="SUPFAM" id="SSF53756">
    <property type="entry name" value="UDP-Glycosyltransferase/glycogen phosphorylase"/>
    <property type="match status" value="1"/>
</dbReference>
<proteinExistence type="evidence at transcript level"/>
<sequence>MAGLSEEQTQELALGLKDSESYFLWVVRECDQSKLPKGFVESSKKGLIVTWCPQLLVLTHEALGCFVAHCGWNSTLEALSIGVPLIAMPLWTDQVTNAKLIADVWKMGVRAVADEKEIVRSETIKNCIKEIIETEKGNEIKKNALKWKNLAKSSVDEGGRSDKNIEEFVAALAQC</sequence>
<protein>
    <submittedName>
        <fullName evidence="4">Uncharacterized protein</fullName>
    </submittedName>
</protein>
<dbReference type="Pfam" id="PF00201">
    <property type="entry name" value="UDPGT"/>
    <property type="match status" value="1"/>
</dbReference>
<keyword evidence="3" id="KW-0328">Glycosyltransferase</keyword>
<evidence type="ECO:0000256" key="1">
    <source>
        <dbReference type="ARBA" id="ARBA00009995"/>
    </source>
</evidence>
<dbReference type="InterPro" id="IPR002213">
    <property type="entry name" value="UDP_glucos_trans"/>
</dbReference>
<dbReference type="InterPro" id="IPR035595">
    <property type="entry name" value="UDP_glycos_trans_CS"/>
</dbReference>
<reference evidence="4" key="1">
    <citation type="submission" date="2012-05" db="EMBL/GenBank/DDBJ databases">
        <authorList>
            <person name="Krishnakumar V."/>
            <person name="Cheung F."/>
            <person name="Xiao Y."/>
            <person name="Chan A."/>
            <person name="Moskal W.A."/>
            <person name="Town C.D."/>
        </authorList>
    </citation>
    <scope>NUCLEOTIDE SEQUENCE</scope>
</reference>
<name>I3T7X6_MEDTR</name>
<dbReference type="EMBL" id="BT148824">
    <property type="protein sequence ID" value="AFK48618.1"/>
    <property type="molecule type" value="mRNA"/>
</dbReference>
<dbReference type="GO" id="GO:0008194">
    <property type="term" value="F:UDP-glycosyltransferase activity"/>
    <property type="evidence" value="ECO:0007669"/>
    <property type="project" value="InterPro"/>
</dbReference>
<dbReference type="PROSITE" id="PS00375">
    <property type="entry name" value="UDPGT"/>
    <property type="match status" value="1"/>
</dbReference>
<dbReference type="PANTHER" id="PTHR48045">
    <property type="entry name" value="UDP-GLYCOSYLTRANSFERASE 72B1"/>
    <property type="match status" value="1"/>
</dbReference>
<accession>I3T7X6</accession>